<keyword evidence="5" id="KW-0812">Transmembrane</keyword>
<dbReference type="SUPFAM" id="SSF53335">
    <property type="entry name" value="S-adenosyl-L-methionine-dependent methyltransferases"/>
    <property type="match status" value="2"/>
</dbReference>
<feature type="domain" description="O-methyltransferase C-terminal" evidence="6">
    <location>
        <begin position="298"/>
        <end position="380"/>
    </location>
</feature>
<dbReference type="Pfam" id="PF08100">
    <property type="entry name" value="Dimerisation"/>
    <property type="match status" value="1"/>
</dbReference>
<dbReference type="Proteomes" id="UP001318860">
    <property type="component" value="Unassembled WGS sequence"/>
</dbReference>
<evidence type="ECO:0000259" key="7">
    <source>
        <dbReference type="Pfam" id="PF08100"/>
    </source>
</evidence>
<feature type="domain" description="O-methyltransferase dimerisation" evidence="7">
    <location>
        <begin position="20"/>
        <end position="104"/>
    </location>
</feature>
<dbReference type="Pfam" id="PF00891">
    <property type="entry name" value="Methyltransf_2"/>
    <property type="match status" value="2"/>
</dbReference>
<keyword evidence="5" id="KW-0472">Membrane</keyword>
<evidence type="ECO:0000256" key="2">
    <source>
        <dbReference type="ARBA" id="ARBA00022679"/>
    </source>
</evidence>
<gene>
    <name evidence="8" type="ORF">DH2020_045305</name>
</gene>
<dbReference type="InterPro" id="IPR036388">
    <property type="entry name" value="WH-like_DNA-bd_sf"/>
</dbReference>
<keyword evidence="2" id="KW-0808">Transferase</keyword>
<dbReference type="PANTHER" id="PTHR11746">
    <property type="entry name" value="O-METHYLTRANSFERASE"/>
    <property type="match status" value="1"/>
</dbReference>
<evidence type="ECO:0000256" key="1">
    <source>
        <dbReference type="ARBA" id="ARBA00022603"/>
    </source>
</evidence>
<name>A0ABR0UEI4_REHGL</name>
<dbReference type="InterPro" id="IPR036390">
    <property type="entry name" value="WH_DNA-bd_sf"/>
</dbReference>
<evidence type="ECO:0000256" key="3">
    <source>
        <dbReference type="ARBA" id="ARBA00022691"/>
    </source>
</evidence>
<dbReference type="EMBL" id="JABTTQ020002959">
    <property type="protein sequence ID" value="KAK6120952.1"/>
    <property type="molecule type" value="Genomic_DNA"/>
</dbReference>
<feature type="transmembrane region" description="Helical" evidence="5">
    <location>
        <begin position="278"/>
        <end position="304"/>
    </location>
</feature>
<evidence type="ECO:0000259" key="6">
    <source>
        <dbReference type="Pfam" id="PF00891"/>
    </source>
</evidence>
<dbReference type="InterPro" id="IPR029063">
    <property type="entry name" value="SAM-dependent_MTases_sf"/>
</dbReference>
<keyword evidence="1" id="KW-0489">Methyltransferase</keyword>
<keyword evidence="5" id="KW-1133">Transmembrane helix</keyword>
<dbReference type="InterPro" id="IPR016461">
    <property type="entry name" value="COMT-like"/>
</dbReference>
<accession>A0ABR0UEI4</accession>
<dbReference type="PROSITE" id="PS51683">
    <property type="entry name" value="SAM_OMT_II"/>
    <property type="match status" value="1"/>
</dbReference>
<evidence type="ECO:0000313" key="8">
    <source>
        <dbReference type="EMBL" id="KAK6120952.1"/>
    </source>
</evidence>
<evidence type="ECO:0000256" key="5">
    <source>
        <dbReference type="SAM" id="Phobius"/>
    </source>
</evidence>
<evidence type="ECO:0000256" key="4">
    <source>
        <dbReference type="ARBA" id="ARBA00034481"/>
    </source>
</evidence>
<sequence length="399" mass="44744">MEVKSKKEVNEEAQAKLDIWKYVFGFTPMAVVKCAIELQIPDVLETHGGAMTLAELSATLGCSPSVLHRIMRYLMHHGFFKQRQTDQEFSKSYIQTPLSRMLMKNGENSMAAFVLLESSHVMLAPWHKLSSQALTNGSPAFEVAHGEDVWEYASTNLVHSKLINDAMSCHARLAMSAIVEYYPEAFKGVGSVVDVGGGDGTALRTLVKACPWIRGINFDLPHVVSVAPHSDGIQHVGGNMFENIPKADVAFLMVRVCLQCISVIDIKKKKKKHTRSSLLTVLFYLMFQFTSTNTLLFVVTKWVLHDWSDDECIDILRKCREAIPKDAGKVIIAEAMINEGEEDKYTDVRLALDMVMLAHTTKGKERTIQEWEYVVNVAGFTRYTVKHINAIICVIEAYP</sequence>
<dbReference type="SUPFAM" id="SSF46785">
    <property type="entry name" value="Winged helix' DNA-binding domain"/>
    <property type="match status" value="1"/>
</dbReference>
<dbReference type="InterPro" id="IPR001077">
    <property type="entry name" value="COMT_C"/>
</dbReference>
<dbReference type="Gene3D" id="3.40.50.150">
    <property type="entry name" value="Vaccinia Virus protein VP39"/>
    <property type="match status" value="1"/>
</dbReference>
<feature type="domain" description="O-methyltransferase C-terminal" evidence="6">
    <location>
        <begin position="126"/>
        <end position="257"/>
    </location>
</feature>
<dbReference type="PIRSF" id="PIRSF005739">
    <property type="entry name" value="O-mtase"/>
    <property type="match status" value="1"/>
</dbReference>
<organism evidence="8 9">
    <name type="scientific">Rehmannia glutinosa</name>
    <name type="common">Chinese foxglove</name>
    <dbReference type="NCBI Taxonomy" id="99300"/>
    <lineage>
        <taxon>Eukaryota</taxon>
        <taxon>Viridiplantae</taxon>
        <taxon>Streptophyta</taxon>
        <taxon>Embryophyta</taxon>
        <taxon>Tracheophyta</taxon>
        <taxon>Spermatophyta</taxon>
        <taxon>Magnoliopsida</taxon>
        <taxon>eudicotyledons</taxon>
        <taxon>Gunneridae</taxon>
        <taxon>Pentapetalae</taxon>
        <taxon>asterids</taxon>
        <taxon>lamiids</taxon>
        <taxon>Lamiales</taxon>
        <taxon>Orobanchaceae</taxon>
        <taxon>Rehmannieae</taxon>
        <taxon>Rehmannia</taxon>
    </lineage>
</organism>
<comment type="similarity">
    <text evidence="4">Belongs to the class I-like SAM-binding methyltransferase superfamily. Cation-independent O-methyltransferase family. COMT subfamily.</text>
</comment>
<protein>
    <submittedName>
        <fullName evidence="8">Uncharacterized protein</fullName>
    </submittedName>
</protein>
<proteinExistence type="inferred from homology"/>
<dbReference type="Gene3D" id="1.10.10.10">
    <property type="entry name" value="Winged helix-like DNA-binding domain superfamily/Winged helix DNA-binding domain"/>
    <property type="match status" value="1"/>
</dbReference>
<reference evidence="8 9" key="1">
    <citation type="journal article" date="2021" name="Comput. Struct. Biotechnol. J.">
        <title>De novo genome assembly of the potent medicinal plant Rehmannia glutinosa using nanopore technology.</title>
        <authorList>
            <person name="Ma L."/>
            <person name="Dong C."/>
            <person name="Song C."/>
            <person name="Wang X."/>
            <person name="Zheng X."/>
            <person name="Niu Y."/>
            <person name="Chen S."/>
            <person name="Feng W."/>
        </authorList>
    </citation>
    <scope>NUCLEOTIDE SEQUENCE [LARGE SCALE GENOMIC DNA]</scope>
    <source>
        <strain evidence="8">DH-2019</strain>
    </source>
</reference>
<keyword evidence="9" id="KW-1185">Reference proteome</keyword>
<keyword evidence="3" id="KW-0949">S-adenosyl-L-methionine</keyword>
<comment type="caution">
    <text evidence="8">The sequence shown here is derived from an EMBL/GenBank/DDBJ whole genome shotgun (WGS) entry which is preliminary data.</text>
</comment>
<dbReference type="InterPro" id="IPR012967">
    <property type="entry name" value="COMT_dimerisation"/>
</dbReference>
<evidence type="ECO:0000313" key="9">
    <source>
        <dbReference type="Proteomes" id="UP001318860"/>
    </source>
</evidence>